<protein>
    <submittedName>
        <fullName evidence="3">N-ACETYLGLUTAMATE SYNTHASE, MITOCHONDRIAL</fullName>
    </submittedName>
</protein>
<dbReference type="AlphaFoldDB" id="A0A0P1BPS0"/>
<feature type="region of interest" description="Disordered" evidence="2">
    <location>
        <begin position="32"/>
        <end position="80"/>
    </location>
</feature>
<keyword evidence="1" id="KW-0808">Transferase</keyword>
<dbReference type="Gene3D" id="3.40.1160.10">
    <property type="entry name" value="Acetylglutamate kinase-like"/>
    <property type="match status" value="1"/>
</dbReference>
<dbReference type="OrthoDB" id="5585968at2759"/>
<reference evidence="3 4" key="1">
    <citation type="submission" date="2014-09" db="EMBL/GenBank/DDBJ databases">
        <authorList>
            <person name="Magalhaes I.L.F."/>
            <person name="Oliveira U."/>
            <person name="Santos F.R."/>
            <person name="Vidigal T.H.D.A."/>
            <person name="Brescovit A.D."/>
            <person name="Santos A.J."/>
        </authorList>
    </citation>
    <scope>NUCLEOTIDE SEQUENCE [LARGE SCALE GENOMIC DNA]</scope>
</reference>
<organism evidence="3 4">
    <name type="scientific">Ceraceosorus bombacis</name>
    <dbReference type="NCBI Taxonomy" id="401625"/>
    <lineage>
        <taxon>Eukaryota</taxon>
        <taxon>Fungi</taxon>
        <taxon>Dikarya</taxon>
        <taxon>Basidiomycota</taxon>
        <taxon>Ustilaginomycotina</taxon>
        <taxon>Exobasidiomycetes</taxon>
        <taxon>Ceraceosorales</taxon>
        <taxon>Ceraceosoraceae</taxon>
        <taxon>Ceraceosorus</taxon>
    </lineage>
</organism>
<feature type="compositionally biased region" description="Basic and acidic residues" evidence="2">
    <location>
        <begin position="258"/>
        <end position="272"/>
    </location>
</feature>
<proteinExistence type="predicted"/>
<dbReference type="GO" id="GO:0005759">
    <property type="term" value="C:mitochondrial matrix"/>
    <property type="evidence" value="ECO:0007669"/>
    <property type="project" value="TreeGrafter"/>
</dbReference>
<feature type="region of interest" description="Disordered" evidence="2">
    <location>
        <begin position="248"/>
        <end position="280"/>
    </location>
</feature>
<dbReference type="PANTHER" id="PTHR23342:SF4">
    <property type="entry name" value="AMINO-ACID ACETYLTRANSFERASE, MITOCHONDRIAL"/>
    <property type="match status" value="1"/>
</dbReference>
<dbReference type="InterPro" id="IPR036393">
    <property type="entry name" value="AceGlu_kinase-like_sf"/>
</dbReference>
<dbReference type="PANTHER" id="PTHR23342">
    <property type="entry name" value="N-ACETYLGLUTAMATE SYNTHASE"/>
    <property type="match status" value="1"/>
</dbReference>
<sequence length="405" mass="43160">MGSKRPMQSLILEILNAQPSLRDSKTYLNSFAPRTRLKLPNSFQLPPPPIARPAKPNKHSDDVNRPEHLASRHSTSQEQQELIPAKDGTEAALQPELSPGPITQQHTALVKVQGPFTDRQLESIAEGMVYLKKLGLVSVIVMDSEEATWSSGMSHFASVDGRRLDASEMDEVEEASMAPWLGEAAVRAKGAAKAAAGSKGRRLGLAQEALRKRLVADVYKLSELLSQKGAPARPFPQAVMRVDAEAVTARHAASPPHFPERAPRRSAREGKAGHCWAKQTASAQGQNLEAKASLAAASSSSSSVTAAGGNLMSAVHRSPVASDDDLSTLRSALASDQIPVLAPLALYSDPEEHGAERTVCVSADDVLVGLARDMSAAARAEETAALQGQGLEDGVDMMPLRLMVM</sequence>
<accession>A0A0P1BPS0</accession>
<dbReference type="STRING" id="401625.A0A0P1BPS0"/>
<evidence type="ECO:0000256" key="2">
    <source>
        <dbReference type="SAM" id="MobiDB-lite"/>
    </source>
</evidence>
<evidence type="ECO:0000256" key="1">
    <source>
        <dbReference type="ARBA" id="ARBA00022679"/>
    </source>
</evidence>
<dbReference type="Proteomes" id="UP000054845">
    <property type="component" value="Unassembled WGS sequence"/>
</dbReference>
<name>A0A0P1BPS0_9BASI</name>
<dbReference type="GO" id="GO:0006592">
    <property type="term" value="P:ornithine biosynthetic process"/>
    <property type="evidence" value="ECO:0007669"/>
    <property type="project" value="TreeGrafter"/>
</dbReference>
<evidence type="ECO:0000313" key="4">
    <source>
        <dbReference type="Proteomes" id="UP000054845"/>
    </source>
</evidence>
<feature type="compositionally biased region" description="Basic and acidic residues" evidence="2">
    <location>
        <begin position="58"/>
        <end position="70"/>
    </location>
</feature>
<dbReference type="EMBL" id="CCYA01000276">
    <property type="protein sequence ID" value="CEH18824.1"/>
    <property type="molecule type" value="Genomic_DNA"/>
</dbReference>
<evidence type="ECO:0000313" key="3">
    <source>
        <dbReference type="EMBL" id="CEH18824.1"/>
    </source>
</evidence>
<dbReference type="GO" id="GO:0006526">
    <property type="term" value="P:L-arginine biosynthetic process"/>
    <property type="evidence" value="ECO:0007669"/>
    <property type="project" value="TreeGrafter"/>
</dbReference>
<keyword evidence="4" id="KW-1185">Reference proteome</keyword>
<dbReference type="GO" id="GO:0004042">
    <property type="term" value="F:L-glutamate N-acetyltransferase activity"/>
    <property type="evidence" value="ECO:0007669"/>
    <property type="project" value="TreeGrafter"/>
</dbReference>